<feature type="repeat" description="ANK" evidence="3">
    <location>
        <begin position="150"/>
        <end position="182"/>
    </location>
</feature>
<evidence type="ECO:0000313" key="5">
    <source>
        <dbReference type="Proteomes" id="UP000766486"/>
    </source>
</evidence>
<dbReference type="PANTHER" id="PTHR24198:SF194">
    <property type="entry name" value="INVERSIN-A"/>
    <property type="match status" value="1"/>
</dbReference>
<feature type="non-terminal residue" evidence="4">
    <location>
        <position position="346"/>
    </location>
</feature>
<organism evidence="4 5">
    <name type="scientific">Bionectria ochroleuca</name>
    <name type="common">Gliocladium roseum</name>
    <dbReference type="NCBI Taxonomy" id="29856"/>
    <lineage>
        <taxon>Eukaryota</taxon>
        <taxon>Fungi</taxon>
        <taxon>Dikarya</taxon>
        <taxon>Ascomycota</taxon>
        <taxon>Pezizomycotina</taxon>
        <taxon>Sordariomycetes</taxon>
        <taxon>Hypocreomycetidae</taxon>
        <taxon>Hypocreales</taxon>
        <taxon>Bionectriaceae</taxon>
        <taxon>Clonostachys</taxon>
    </lineage>
</organism>
<protein>
    <recommendedName>
        <fullName evidence="6">Ankyrin</fullName>
    </recommendedName>
</protein>
<feature type="repeat" description="ANK" evidence="3">
    <location>
        <begin position="41"/>
        <end position="76"/>
    </location>
</feature>
<dbReference type="SUPFAM" id="SSF48403">
    <property type="entry name" value="Ankyrin repeat"/>
    <property type="match status" value="1"/>
</dbReference>
<dbReference type="EMBL" id="CABFNS010000937">
    <property type="protein sequence ID" value="VUC37281.1"/>
    <property type="molecule type" value="Genomic_DNA"/>
</dbReference>
<sequence>THTKVSLDRALYLTSENGHDRIAKRLLEAGADPHAQRGQADNELALHAASTGSSLSHQRIVEMLVHSGVDVNIKAGRYGYAALQAAFFCGGMPTIQVLVDSGAEIDAVGGIYGTALHAALSAGHNDIAVFLLVAGANPNGPNRDIAYHASRMTPLYLASWKGLEQAVECLIKAGAAISNNRNIEYRNALYAATGNYDVDALDIQRNSQELRGRIAKLLLDAGADSNALGGYYGKALQHASLRGQDHIVKQLISSGANVSEEVRRYGNGLQAAASGDHIDIVKMLLNAGADVKAKGGYHGSALHAACWDGYNLVVKLLVNNGADVGGQAIFRGKCPSQDEEKPCTPL</sequence>
<dbReference type="PROSITE" id="PS50088">
    <property type="entry name" value="ANK_REPEAT"/>
    <property type="match status" value="5"/>
</dbReference>
<dbReference type="Pfam" id="PF12796">
    <property type="entry name" value="Ank_2"/>
    <property type="match status" value="2"/>
</dbReference>
<accession>A0ABY6V4F3</accession>
<dbReference type="PANTHER" id="PTHR24198">
    <property type="entry name" value="ANKYRIN REPEAT AND PROTEIN KINASE DOMAIN-CONTAINING PROTEIN"/>
    <property type="match status" value="1"/>
</dbReference>
<feature type="repeat" description="ANK" evidence="3">
    <location>
        <begin position="297"/>
        <end position="324"/>
    </location>
</feature>
<keyword evidence="2 3" id="KW-0040">ANK repeat</keyword>
<evidence type="ECO:0000256" key="1">
    <source>
        <dbReference type="ARBA" id="ARBA00022737"/>
    </source>
</evidence>
<reference evidence="4 5" key="1">
    <citation type="submission" date="2019-06" db="EMBL/GenBank/DDBJ databases">
        <authorList>
            <person name="Broberg M."/>
        </authorList>
    </citation>
    <scope>NUCLEOTIDE SEQUENCE [LARGE SCALE GENOMIC DNA]</scope>
</reference>
<evidence type="ECO:0000313" key="4">
    <source>
        <dbReference type="EMBL" id="VUC37281.1"/>
    </source>
</evidence>
<feature type="non-terminal residue" evidence="4">
    <location>
        <position position="1"/>
    </location>
</feature>
<dbReference type="PRINTS" id="PR01415">
    <property type="entry name" value="ANKYRIN"/>
</dbReference>
<dbReference type="InterPro" id="IPR002110">
    <property type="entry name" value="Ankyrin_rpt"/>
</dbReference>
<keyword evidence="1" id="KW-0677">Repeat</keyword>
<evidence type="ECO:0008006" key="6">
    <source>
        <dbReference type="Google" id="ProtNLM"/>
    </source>
</evidence>
<dbReference type="Pfam" id="PF00023">
    <property type="entry name" value="Ank"/>
    <property type="match status" value="2"/>
</dbReference>
<feature type="repeat" description="ANK" evidence="3">
    <location>
        <begin position="269"/>
        <end position="296"/>
    </location>
</feature>
<feature type="repeat" description="ANK" evidence="3">
    <location>
        <begin position="114"/>
        <end position="143"/>
    </location>
</feature>
<proteinExistence type="predicted"/>
<gene>
    <name evidence="4" type="ORF">CLO192961_LOCUS466350</name>
</gene>
<dbReference type="SMART" id="SM00248">
    <property type="entry name" value="ANK"/>
    <property type="match status" value="9"/>
</dbReference>
<dbReference type="PROSITE" id="PS50297">
    <property type="entry name" value="ANK_REP_REGION"/>
    <property type="match status" value="1"/>
</dbReference>
<dbReference type="Proteomes" id="UP000766486">
    <property type="component" value="Unassembled WGS sequence"/>
</dbReference>
<keyword evidence="5" id="KW-1185">Reference proteome</keyword>
<evidence type="ECO:0000256" key="2">
    <source>
        <dbReference type="ARBA" id="ARBA00023043"/>
    </source>
</evidence>
<evidence type="ECO:0000256" key="3">
    <source>
        <dbReference type="PROSITE-ProRule" id="PRU00023"/>
    </source>
</evidence>
<dbReference type="Gene3D" id="1.25.40.20">
    <property type="entry name" value="Ankyrin repeat-containing domain"/>
    <property type="match status" value="1"/>
</dbReference>
<name>A0ABY6V4F3_BIOOC</name>
<dbReference type="InterPro" id="IPR036770">
    <property type="entry name" value="Ankyrin_rpt-contain_sf"/>
</dbReference>
<comment type="caution">
    <text evidence="4">The sequence shown here is derived from an EMBL/GenBank/DDBJ whole genome shotgun (WGS) entry which is preliminary data.</text>
</comment>